<dbReference type="InterPro" id="IPR039773">
    <property type="entry name" value="BAG_chaperone_regulator"/>
</dbReference>
<dbReference type="PROSITE" id="PS51035">
    <property type="entry name" value="BAG"/>
    <property type="match status" value="1"/>
</dbReference>
<dbReference type="Gene3D" id="1.20.58.120">
    <property type="entry name" value="BAG domain"/>
    <property type="match status" value="1"/>
</dbReference>
<dbReference type="GO" id="GO:0016020">
    <property type="term" value="C:membrane"/>
    <property type="evidence" value="ECO:0007669"/>
    <property type="project" value="TreeGrafter"/>
</dbReference>
<reference evidence="5" key="1">
    <citation type="submission" date="2006-01" db="EMBL/GenBank/DDBJ databases">
        <authorList>
            <person name="Lindblad-Toh K."/>
            <person name="Mauceli E."/>
            <person name="Grabherr M."/>
            <person name="Chang J.L."/>
            <person name="Lander E.S."/>
        </authorList>
    </citation>
    <scope>NUCLEOTIDE SEQUENCE [LARGE SCALE GENOMIC DNA]</scope>
</reference>
<evidence type="ECO:0000259" key="3">
    <source>
        <dbReference type="PROSITE" id="PS50020"/>
    </source>
</evidence>
<dbReference type="InterPro" id="IPR036533">
    <property type="entry name" value="BAG_dom_sf"/>
</dbReference>
<feature type="compositionally biased region" description="Basic and acidic residues" evidence="2">
    <location>
        <begin position="50"/>
        <end position="60"/>
    </location>
</feature>
<feature type="region of interest" description="Disordered" evidence="2">
    <location>
        <begin position="193"/>
        <end position="233"/>
    </location>
</feature>
<feature type="region of interest" description="Disordered" evidence="2">
    <location>
        <begin position="126"/>
        <end position="166"/>
    </location>
</feature>
<dbReference type="GO" id="GO:0005634">
    <property type="term" value="C:nucleus"/>
    <property type="evidence" value="ECO:0007669"/>
    <property type="project" value="TreeGrafter"/>
</dbReference>
<dbReference type="AlphaFoldDB" id="G3NGE0"/>
<dbReference type="Pfam" id="PF00397">
    <property type="entry name" value="WW"/>
    <property type="match status" value="1"/>
</dbReference>
<dbReference type="InterPro" id="IPR001202">
    <property type="entry name" value="WW_dom"/>
</dbReference>
<dbReference type="eggNOG" id="KOG4361">
    <property type="taxonomic scope" value="Eukaryota"/>
</dbReference>
<dbReference type="Gene3D" id="2.20.70.10">
    <property type="match status" value="1"/>
</dbReference>
<dbReference type="STRING" id="69293.ENSGACP00000004396"/>
<feature type="domain" description="BAG" evidence="4">
    <location>
        <begin position="367"/>
        <end position="444"/>
    </location>
</feature>
<dbReference type="GO" id="GO:0000774">
    <property type="term" value="F:adenyl-nucleotide exchange factor activity"/>
    <property type="evidence" value="ECO:0007669"/>
    <property type="project" value="TreeGrafter"/>
</dbReference>
<dbReference type="SUPFAM" id="SSF51045">
    <property type="entry name" value="WW domain"/>
    <property type="match status" value="1"/>
</dbReference>
<feature type="region of interest" description="Disordered" evidence="2">
    <location>
        <begin position="41"/>
        <end position="77"/>
    </location>
</feature>
<dbReference type="GO" id="GO:0010664">
    <property type="term" value="P:negative regulation of striated muscle cell apoptotic process"/>
    <property type="evidence" value="ECO:0007669"/>
    <property type="project" value="TreeGrafter"/>
</dbReference>
<dbReference type="SMART" id="SM00264">
    <property type="entry name" value="BAG"/>
    <property type="match status" value="1"/>
</dbReference>
<feature type="domain" description="WW" evidence="3">
    <location>
        <begin position="19"/>
        <end position="53"/>
    </location>
</feature>
<dbReference type="GO" id="GO:0005829">
    <property type="term" value="C:cytosol"/>
    <property type="evidence" value="ECO:0007669"/>
    <property type="project" value="TreeGrafter"/>
</dbReference>
<protein>
    <submittedName>
        <fullName evidence="5">BCL2 associated athanogene 3</fullName>
    </submittedName>
</protein>
<feature type="compositionally biased region" description="Low complexity" evidence="2">
    <location>
        <begin position="9"/>
        <end position="22"/>
    </location>
</feature>
<dbReference type="InParanoid" id="G3NGE0"/>
<dbReference type="PROSITE" id="PS01159">
    <property type="entry name" value="WW_DOMAIN_1"/>
    <property type="match status" value="1"/>
</dbReference>
<reference evidence="5" key="2">
    <citation type="submission" date="2024-04" db="UniProtKB">
        <authorList>
            <consortium name="Ensembl"/>
        </authorList>
    </citation>
    <scope>IDENTIFICATION</scope>
</reference>
<dbReference type="GO" id="GO:0050821">
    <property type="term" value="P:protein stabilization"/>
    <property type="evidence" value="ECO:0007669"/>
    <property type="project" value="TreeGrafter"/>
</dbReference>
<feature type="compositionally biased region" description="Basic and acidic residues" evidence="2">
    <location>
        <begin position="223"/>
        <end position="233"/>
    </location>
</feature>
<evidence type="ECO:0000256" key="2">
    <source>
        <dbReference type="SAM" id="MobiDB-lite"/>
    </source>
</evidence>
<dbReference type="PANTHER" id="PTHR12329:SF12">
    <property type="entry name" value="BAG FAMILY MOLECULAR CHAPERONE REGULATOR 3"/>
    <property type="match status" value="1"/>
</dbReference>
<evidence type="ECO:0000256" key="1">
    <source>
        <dbReference type="ARBA" id="ARBA00023186"/>
    </source>
</evidence>
<feature type="region of interest" description="Disordered" evidence="2">
    <location>
        <begin position="1"/>
        <end position="23"/>
    </location>
</feature>
<dbReference type="InterPro" id="IPR003103">
    <property type="entry name" value="BAG_domain"/>
</dbReference>
<dbReference type="SUPFAM" id="SSF63491">
    <property type="entry name" value="BAG domain"/>
    <property type="match status" value="1"/>
</dbReference>
<accession>G3NGE0</accession>
<dbReference type="GO" id="GO:0051087">
    <property type="term" value="F:protein-folding chaperone binding"/>
    <property type="evidence" value="ECO:0007669"/>
    <property type="project" value="InterPro"/>
</dbReference>
<proteinExistence type="predicted"/>
<dbReference type="CDD" id="cd00201">
    <property type="entry name" value="WW"/>
    <property type="match status" value="1"/>
</dbReference>
<dbReference type="Bgee" id="ENSGACG00000003360">
    <property type="expression patterns" value="Expressed in muscle tissue and 10 other cell types or tissues"/>
</dbReference>
<dbReference type="GO" id="GO:0046716">
    <property type="term" value="P:muscle cell cellular homeostasis"/>
    <property type="evidence" value="ECO:0007669"/>
    <property type="project" value="TreeGrafter"/>
</dbReference>
<keyword evidence="1" id="KW-0143">Chaperone</keyword>
<dbReference type="PROSITE" id="PS50020">
    <property type="entry name" value="WW_DOMAIN_2"/>
    <property type="match status" value="1"/>
</dbReference>
<dbReference type="OMA" id="NESAAQC"/>
<name>G3NGE0_GASAC</name>
<dbReference type="Pfam" id="PF02179">
    <property type="entry name" value="BAG"/>
    <property type="match status" value="1"/>
</dbReference>
<sequence>MNGVKTQSPTPTANNNENEPLPVGWEVKIDPQTGWPFFVDHNNRATTWNDPRHDAKKVREVSSNGPNIPPEPSPQESHKAFVREMKHPILRPGYVPIPVFHEGAELRQQQHPCYSYIQPNAAQSLRLDGRTPSPTPGLHCRPRSPLHGATNSCSAEPGKAGSPVSQTAEVYTAPHHQPPRPSSTGLQAGYIPIPVIHEGGGGQTQTQPQSDEWPGYSAAMPPARERASPIPQHRDATSIHLQPHIRSQSPIVTQVGLGERPQKMEQEQKGPQQKPESVQHPQSLPTFADVQKLQHAPPQTSPQPQHPEQLMQSQFEKPPPQQQQHTADITVQIPPKEESQDMTAVPPEVPPVKAESEPAAQSPVHPGLAKVQQIVGRVAKLEQEVRGFDGKKNDKRYMLLEELLTKELLALDSVDPEGRIDVRQARRDGVRRVQTILEELEQLEERPGRPATKGEPRMITKENVELAKEIS</sequence>
<evidence type="ECO:0000313" key="5">
    <source>
        <dbReference type="Ensembl" id="ENSGACP00000004396.1"/>
    </source>
</evidence>
<dbReference type="Ensembl" id="ENSGACT00000004410.1">
    <property type="protein sequence ID" value="ENSGACP00000004396.1"/>
    <property type="gene ID" value="ENSGACG00000003360.1"/>
</dbReference>
<dbReference type="PANTHER" id="PTHR12329">
    <property type="entry name" value="BCL2-ASSOCIATED ATHANOGENE"/>
    <property type="match status" value="1"/>
</dbReference>
<dbReference type="SMART" id="SM00456">
    <property type="entry name" value="WW"/>
    <property type="match status" value="1"/>
</dbReference>
<dbReference type="eggNOG" id="KOG0940">
    <property type="taxonomic scope" value="Eukaryota"/>
</dbReference>
<organism evidence="5">
    <name type="scientific">Gasterosteus aculeatus</name>
    <name type="common">Three-spined stickleback</name>
    <dbReference type="NCBI Taxonomy" id="69293"/>
    <lineage>
        <taxon>Eukaryota</taxon>
        <taxon>Metazoa</taxon>
        <taxon>Chordata</taxon>
        <taxon>Craniata</taxon>
        <taxon>Vertebrata</taxon>
        <taxon>Euteleostomi</taxon>
        <taxon>Actinopterygii</taxon>
        <taxon>Neopterygii</taxon>
        <taxon>Teleostei</taxon>
        <taxon>Neoteleostei</taxon>
        <taxon>Acanthomorphata</taxon>
        <taxon>Eupercaria</taxon>
        <taxon>Perciformes</taxon>
        <taxon>Cottioidei</taxon>
        <taxon>Gasterosteales</taxon>
        <taxon>Gasterosteidae</taxon>
        <taxon>Gasterosteus</taxon>
    </lineage>
</organism>
<feature type="compositionally biased region" description="Low complexity" evidence="2">
    <location>
        <begin position="351"/>
        <end position="360"/>
    </location>
</feature>
<evidence type="ECO:0000259" key="4">
    <source>
        <dbReference type="PROSITE" id="PS51035"/>
    </source>
</evidence>
<feature type="region of interest" description="Disordered" evidence="2">
    <location>
        <begin position="259"/>
        <end position="368"/>
    </location>
</feature>
<dbReference type="InterPro" id="IPR036020">
    <property type="entry name" value="WW_dom_sf"/>
</dbReference>